<gene>
    <name evidence="2" type="ORF">QO231_15095</name>
</gene>
<dbReference type="Proteomes" id="UP001255416">
    <property type="component" value="Unassembled WGS sequence"/>
</dbReference>
<sequence>MFMSTNEGFWRTKTSVFGALAVVFFLSSLEAPVTDGLNLVSAAEAASVPSDYNYVVTRGTAKSSMPAPQGGKGNLDHHGFRFFCVPTHYSYDDPVVYPGQEGAAHLHMFFGNTDVDAHSTAESIINSGRTSCDGGITNRSAYWIPALFNEAGDVVLPTIINNYYKSWVLDRSKIRPIPAGLQILANDKVLGSSGVAVSAIEQEIWSATFRVFPHDGLSIEIRFPDCVAVDANGKPVLTSPGGTSHVAYSSGNCPASHPYTIPQLTQNLNWSGVPFESDWRFASDLMNNAPKGTTIHADYMAGWTPEAALIMSNCVRDGVRECGPGLHSHWEDQFFAPNGDRVYDYFKIADGVDPTPAALEGWPSMLMKNSKPVPTRVSTLAPAASRAEVMLYGNWPSFDSSNGYAEKLLEHRKAFEELRDQLNASRLPGQPPVYIIPSYEFISRVIQDLAAGNAVGISSVNELFSDNLHLSAIGNYGIASLAYATVFGRDPDEQPIRFNPDSQQVTNAQAAYLRDVAWDVAKDYGPAGLGVRTPTAPGTPHVFSGNSQTHGWLEFLYKPAFDSGGQSVAQSIQFGSTAAQRWAEAEQLGVQLPDAIGDYALVIVGLGPYFSIQRETLNAEANALRKFMKAAWAQGLGAPDGVAPSPSIATFRSGETIITTANLNLRASPGGEVLRVLPAGTIARVPAWSTSYAQNGRTWVGLTIDGSSGYVVSDYLEHH</sequence>
<feature type="domain" description="DUF1996" evidence="1">
    <location>
        <begin position="93"/>
        <end position="303"/>
    </location>
</feature>
<proteinExistence type="predicted"/>
<dbReference type="Gene3D" id="2.30.30.40">
    <property type="entry name" value="SH3 Domains"/>
    <property type="match status" value="1"/>
</dbReference>
<dbReference type="RefSeq" id="WP_316778038.1">
    <property type="nucleotide sequence ID" value="NZ_JASMWN010000012.1"/>
</dbReference>
<dbReference type="EMBL" id="JASMWN010000012">
    <property type="protein sequence ID" value="MDU9005172.1"/>
    <property type="molecule type" value="Genomic_DNA"/>
</dbReference>
<dbReference type="InterPro" id="IPR036514">
    <property type="entry name" value="SGNH_hydro_sf"/>
</dbReference>
<reference evidence="3" key="1">
    <citation type="submission" date="2023-05" db="EMBL/GenBank/DDBJ databases">
        <title>Sedimentitalea sp. nov. JM2-8.</title>
        <authorList>
            <person name="Huang J."/>
        </authorList>
    </citation>
    <scope>NUCLEOTIDE SEQUENCE [LARGE SCALE GENOMIC DNA]</scope>
    <source>
        <strain evidence="3">KHS03</strain>
    </source>
</reference>
<dbReference type="Gene3D" id="3.40.50.1110">
    <property type="entry name" value="SGNH hydrolase"/>
    <property type="match status" value="1"/>
</dbReference>
<organism evidence="2 3">
    <name type="scientific">Sedimentitalea todarodis</name>
    <dbReference type="NCBI Taxonomy" id="1631240"/>
    <lineage>
        <taxon>Bacteria</taxon>
        <taxon>Pseudomonadati</taxon>
        <taxon>Pseudomonadota</taxon>
        <taxon>Alphaproteobacteria</taxon>
        <taxon>Rhodobacterales</taxon>
        <taxon>Paracoccaceae</taxon>
        <taxon>Sedimentitalea</taxon>
    </lineage>
</organism>
<dbReference type="PANTHER" id="PTHR43662:SF3">
    <property type="entry name" value="DOMAIN PROTEIN, PUTATIVE (AFU_ORTHOLOGUE AFUA_6G11970)-RELATED"/>
    <property type="match status" value="1"/>
</dbReference>
<accession>A0ABU3VG61</accession>
<keyword evidence="3" id="KW-1185">Reference proteome</keyword>
<name>A0ABU3VG61_9RHOB</name>
<evidence type="ECO:0000313" key="3">
    <source>
        <dbReference type="Proteomes" id="UP001255416"/>
    </source>
</evidence>
<protein>
    <submittedName>
        <fullName evidence="2">DUF1996 domain-containing protein</fullName>
    </submittedName>
</protein>
<evidence type="ECO:0000259" key="1">
    <source>
        <dbReference type="Pfam" id="PF09362"/>
    </source>
</evidence>
<dbReference type="PANTHER" id="PTHR43662">
    <property type="match status" value="1"/>
</dbReference>
<comment type="caution">
    <text evidence="2">The sequence shown here is derived from an EMBL/GenBank/DDBJ whole genome shotgun (WGS) entry which is preliminary data.</text>
</comment>
<dbReference type="Pfam" id="PF09362">
    <property type="entry name" value="DUF1996"/>
    <property type="match status" value="1"/>
</dbReference>
<evidence type="ECO:0000313" key="2">
    <source>
        <dbReference type="EMBL" id="MDU9005172.1"/>
    </source>
</evidence>
<dbReference type="InterPro" id="IPR018535">
    <property type="entry name" value="DUF1996"/>
</dbReference>